<gene>
    <name evidence="4" type="ORF">SAMN05421780_103244</name>
</gene>
<evidence type="ECO:0000313" key="4">
    <source>
        <dbReference type="EMBL" id="SFC20030.1"/>
    </source>
</evidence>
<dbReference type="InterPro" id="IPR032522">
    <property type="entry name" value="DUF4961"/>
</dbReference>
<dbReference type="PANTHER" id="PTHR10357:SF179">
    <property type="entry name" value="NEUTRAL AND BASIC AMINO ACID TRANSPORT PROTEIN RBAT"/>
    <property type="match status" value="1"/>
</dbReference>
<dbReference type="Proteomes" id="UP000199514">
    <property type="component" value="Unassembled WGS sequence"/>
</dbReference>
<feature type="domain" description="Glycosyl hydrolase family 13 catalytic" evidence="3">
    <location>
        <begin position="168"/>
        <end position="553"/>
    </location>
</feature>
<keyword evidence="2" id="KW-0732">Signal</keyword>
<dbReference type="NCBIfam" id="TIGR04183">
    <property type="entry name" value="Por_Secre_tail"/>
    <property type="match status" value="1"/>
</dbReference>
<dbReference type="RefSeq" id="WP_091510238.1">
    <property type="nucleotide sequence ID" value="NZ_FOLE01000003.1"/>
</dbReference>
<dbReference type="OrthoDB" id="9806009at2"/>
<dbReference type="Pfam" id="PF18962">
    <property type="entry name" value="Por_Secre_tail"/>
    <property type="match status" value="1"/>
</dbReference>
<feature type="chain" id="PRO_5011543302" evidence="2">
    <location>
        <begin position="26"/>
        <end position="744"/>
    </location>
</feature>
<name>A0A1I1HFY4_9BACT</name>
<dbReference type="InterPro" id="IPR045857">
    <property type="entry name" value="O16G_dom_2"/>
</dbReference>
<dbReference type="Pfam" id="PF00128">
    <property type="entry name" value="Alpha-amylase"/>
    <property type="match status" value="1"/>
</dbReference>
<proteinExistence type="inferred from homology"/>
<organism evidence="4 5">
    <name type="scientific">Flexibacter flexilis DSM 6793</name>
    <dbReference type="NCBI Taxonomy" id="927664"/>
    <lineage>
        <taxon>Bacteria</taxon>
        <taxon>Pseudomonadati</taxon>
        <taxon>Bacteroidota</taxon>
        <taxon>Cytophagia</taxon>
        <taxon>Cytophagales</taxon>
        <taxon>Flexibacteraceae</taxon>
        <taxon>Flexibacter</taxon>
    </lineage>
</organism>
<comment type="similarity">
    <text evidence="1">Belongs to the glycosyl hydrolase 13 family.</text>
</comment>
<dbReference type="Pfam" id="PF16328">
    <property type="entry name" value="DUF4961"/>
    <property type="match status" value="1"/>
</dbReference>
<evidence type="ECO:0000259" key="3">
    <source>
        <dbReference type="SMART" id="SM00642"/>
    </source>
</evidence>
<dbReference type="PANTHER" id="PTHR10357">
    <property type="entry name" value="ALPHA-AMYLASE FAMILY MEMBER"/>
    <property type="match status" value="1"/>
</dbReference>
<dbReference type="SUPFAM" id="SSF51011">
    <property type="entry name" value="Glycosyl hydrolase domain"/>
    <property type="match status" value="1"/>
</dbReference>
<protein>
    <submittedName>
        <fullName evidence="4">Por secretion system C-terminal sorting domain-containing protein</fullName>
    </submittedName>
</protein>
<dbReference type="InterPro" id="IPR026444">
    <property type="entry name" value="Secre_tail"/>
</dbReference>
<dbReference type="InterPro" id="IPR006047">
    <property type="entry name" value="GH13_cat_dom"/>
</dbReference>
<feature type="signal peptide" evidence="2">
    <location>
        <begin position="1"/>
        <end position="25"/>
    </location>
</feature>
<dbReference type="Gene3D" id="3.90.400.10">
    <property type="entry name" value="Oligo-1,6-glucosidase, Domain 2"/>
    <property type="match status" value="1"/>
</dbReference>
<dbReference type="Gene3D" id="2.60.40.1180">
    <property type="entry name" value="Golgi alpha-mannosidase II"/>
    <property type="match status" value="1"/>
</dbReference>
<dbReference type="InterPro" id="IPR017853">
    <property type="entry name" value="GH"/>
</dbReference>
<keyword evidence="5" id="KW-1185">Reference proteome</keyword>
<dbReference type="STRING" id="927664.SAMN05421780_103244"/>
<accession>A0A1I1HFY4</accession>
<dbReference type="SMART" id="SM00642">
    <property type="entry name" value="Aamy"/>
    <property type="match status" value="1"/>
</dbReference>
<dbReference type="AlphaFoldDB" id="A0A1I1HFY4"/>
<dbReference type="EMBL" id="FOLE01000003">
    <property type="protein sequence ID" value="SFC20030.1"/>
    <property type="molecule type" value="Genomic_DNA"/>
</dbReference>
<sequence length="744" mass="82742">MKLSFLQTKKLITSVLLAISGVSMAQSPVSIQPATFSPDDSITITYDASKGNAALANYSGDVYMYGGVITSQSAFATQWQHTTPASWSSYPAATKLTSLGNNLYRIKIVPRNYYSMGATETLRSLVCLFRNSSGTIVGREVGGADIYYQLPNPFGNNMYWWNDVTFYQIFVRSFKDSNGDGIGDFQGIISKLGYLQDLGVKAIWLMPIHPSPSYHGYDVNNYKAVNPQYGTMQDFRALVDSAHNRGIKIVIDWVVNHTSTQHPWFVQSAANNPQYSNFYRWSPTAPTYLGPWGQSVWAYNNVRAQYYYSIFWSGMPDLNYQTPAVKDSIFSAAKFWLQSTNIDGFRCDGAMYIAEDGSNLMNIPANHTYWSDFKNYYKSINPNAMSVGEIWTNSSTVASYNNELDFCFEFDLAENILNAVNSGSVANLKNQIEAVQFLYANSQYGTFLTNHDQNRVIDVLGGNREKAKAAAGILFTLSGVPFVYYGEEVSMKGSKPDENIRLPMQWTNGTNAGFTTGTPWRALNNDASTYNVQTLAADPNSIYNLYKKLIALRNQEAALRKGSYQTVSNSTSSVISYVRKLGNDYLLVLTNASANPVNTMTVNLATTGISSQATTTWTELLSDSTQNYTLNSTQVLSGVRLGAYQTKVFKLQNFVSVSEETSLPTHWQLWPNPNNGVFYLKNTAMANEAKATVQLYDTTGKVLHSQAHALQNGQMQLNISHLPSAVYILKITTKKQSSTLRVIK</sequence>
<dbReference type="CDD" id="cd11316">
    <property type="entry name" value="AmyAc_bac2_AmyA"/>
    <property type="match status" value="1"/>
</dbReference>
<evidence type="ECO:0000256" key="2">
    <source>
        <dbReference type="SAM" id="SignalP"/>
    </source>
</evidence>
<dbReference type="InterPro" id="IPR013780">
    <property type="entry name" value="Glyco_hydro_b"/>
</dbReference>
<dbReference type="GO" id="GO:0009313">
    <property type="term" value="P:oligosaccharide catabolic process"/>
    <property type="evidence" value="ECO:0007669"/>
    <property type="project" value="TreeGrafter"/>
</dbReference>
<dbReference type="Gene3D" id="3.20.20.80">
    <property type="entry name" value="Glycosidases"/>
    <property type="match status" value="1"/>
</dbReference>
<dbReference type="GO" id="GO:0004556">
    <property type="term" value="F:alpha-amylase activity"/>
    <property type="evidence" value="ECO:0007669"/>
    <property type="project" value="TreeGrafter"/>
</dbReference>
<evidence type="ECO:0000256" key="1">
    <source>
        <dbReference type="ARBA" id="ARBA00008061"/>
    </source>
</evidence>
<dbReference type="SUPFAM" id="SSF51445">
    <property type="entry name" value="(Trans)glycosidases"/>
    <property type="match status" value="1"/>
</dbReference>
<evidence type="ECO:0000313" key="5">
    <source>
        <dbReference type="Proteomes" id="UP000199514"/>
    </source>
</evidence>
<reference evidence="4 5" key="1">
    <citation type="submission" date="2016-10" db="EMBL/GenBank/DDBJ databases">
        <authorList>
            <person name="de Groot N.N."/>
        </authorList>
    </citation>
    <scope>NUCLEOTIDE SEQUENCE [LARGE SCALE GENOMIC DNA]</scope>
    <source>
        <strain evidence="4 5">DSM 6793</strain>
    </source>
</reference>